<reference evidence="2 3" key="1">
    <citation type="submission" date="2009-11" db="EMBL/GenBank/DDBJ databases">
        <title>Annotation of Allomyces macrogynus ATCC 38327.</title>
        <authorList>
            <consortium name="The Broad Institute Genome Sequencing Platform"/>
            <person name="Russ C."/>
            <person name="Cuomo C."/>
            <person name="Burger G."/>
            <person name="Gray M.W."/>
            <person name="Holland P.W.H."/>
            <person name="King N."/>
            <person name="Lang F.B.F."/>
            <person name="Roger A.J."/>
            <person name="Ruiz-Trillo I."/>
            <person name="Young S.K."/>
            <person name="Zeng Q."/>
            <person name="Gargeya S."/>
            <person name="Fitzgerald M."/>
            <person name="Haas B."/>
            <person name="Abouelleil A."/>
            <person name="Alvarado L."/>
            <person name="Arachchi H.M."/>
            <person name="Berlin A."/>
            <person name="Chapman S.B."/>
            <person name="Gearin G."/>
            <person name="Goldberg J."/>
            <person name="Griggs A."/>
            <person name="Gujja S."/>
            <person name="Hansen M."/>
            <person name="Heiman D."/>
            <person name="Howarth C."/>
            <person name="Larimer J."/>
            <person name="Lui A."/>
            <person name="MacDonald P.J.P."/>
            <person name="McCowen C."/>
            <person name="Montmayeur A."/>
            <person name="Murphy C."/>
            <person name="Neiman D."/>
            <person name="Pearson M."/>
            <person name="Priest M."/>
            <person name="Roberts A."/>
            <person name="Saif S."/>
            <person name="Shea T."/>
            <person name="Sisk P."/>
            <person name="Stolte C."/>
            <person name="Sykes S."/>
            <person name="Wortman J."/>
            <person name="Nusbaum C."/>
            <person name="Birren B."/>
        </authorList>
    </citation>
    <scope>NUCLEOTIDE SEQUENCE [LARGE SCALE GENOMIC DNA]</scope>
    <source>
        <strain evidence="2 3">ATCC 38327</strain>
    </source>
</reference>
<reference evidence="3" key="2">
    <citation type="submission" date="2009-11" db="EMBL/GenBank/DDBJ databases">
        <title>The Genome Sequence of Allomyces macrogynus strain ATCC 38327.</title>
        <authorList>
            <consortium name="The Broad Institute Genome Sequencing Platform"/>
            <person name="Russ C."/>
            <person name="Cuomo C."/>
            <person name="Shea T."/>
            <person name="Young S.K."/>
            <person name="Zeng Q."/>
            <person name="Koehrsen M."/>
            <person name="Haas B."/>
            <person name="Borodovsky M."/>
            <person name="Guigo R."/>
            <person name="Alvarado L."/>
            <person name="Berlin A."/>
            <person name="Borenstein D."/>
            <person name="Chen Z."/>
            <person name="Engels R."/>
            <person name="Freedman E."/>
            <person name="Gellesch M."/>
            <person name="Goldberg J."/>
            <person name="Griggs A."/>
            <person name="Gujja S."/>
            <person name="Heiman D."/>
            <person name="Hepburn T."/>
            <person name="Howarth C."/>
            <person name="Jen D."/>
            <person name="Larson L."/>
            <person name="Lewis B."/>
            <person name="Mehta T."/>
            <person name="Park D."/>
            <person name="Pearson M."/>
            <person name="Roberts A."/>
            <person name="Saif S."/>
            <person name="Shenoy N."/>
            <person name="Sisk P."/>
            <person name="Stolte C."/>
            <person name="Sykes S."/>
            <person name="Walk T."/>
            <person name="White J."/>
            <person name="Yandava C."/>
            <person name="Burger G."/>
            <person name="Gray M.W."/>
            <person name="Holland P.W.H."/>
            <person name="King N."/>
            <person name="Lang F.B.F."/>
            <person name="Roger A.J."/>
            <person name="Ruiz-Trillo I."/>
            <person name="Lander E."/>
            <person name="Nusbaum C."/>
        </authorList>
    </citation>
    <scope>NUCLEOTIDE SEQUENCE [LARGE SCALE GENOMIC DNA]</scope>
    <source>
        <strain evidence="3">ATCC 38327</strain>
    </source>
</reference>
<sequence>MPAAAGAGSVSINGTIPAPTWTPTTITAATMGTITDPVATPPVPQRAPAIAPARSMTTDRAALAPPLMSPAEMHSKFRDAVASAMQAAWHRTVPPYALYFAPPSTYPASLPRPPASAMPLPIPAVTAANVPLPP</sequence>
<keyword evidence="3" id="KW-1185">Reference proteome</keyword>
<evidence type="ECO:0000256" key="1">
    <source>
        <dbReference type="SAM" id="MobiDB-lite"/>
    </source>
</evidence>
<organism evidence="2 3">
    <name type="scientific">Allomyces macrogynus (strain ATCC 38327)</name>
    <name type="common">Allomyces javanicus var. macrogynus</name>
    <dbReference type="NCBI Taxonomy" id="578462"/>
    <lineage>
        <taxon>Eukaryota</taxon>
        <taxon>Fungi</taxon>
        <taxon>Fungi incertae sedis</taxon>
        <taxon>Blastocladiomycota</taxon>
        <taxon>Blastocladiomycetes</taxon>
        <taxon>Blastocladiales</taxon>
        <taxon>Blastocladiaceae</taxon>
        <taxon>Allomyces</taxon>
    </lineage>
</organism>
<accession>A0A0L0S6Q2</accession>
<protein>
    <submittedName>
        <fullName evidence="2">Uncharacterized protein</fullName>
    </submittedName>
</protein>
<dbReference type="VEuPathDB" id="FungiDB:AMAG_18372"/>
<proteinExistence type="predicted"/>
<dbReference type="AlphaFoldDB" id="A0A0L0S6Q2"/>
<name>A0A0L0S6Q2_ALLM3</name>
<evidence type="ECO:0000313" key="2">
    <source>
        <dbReference type="EMBL" id="KNE58110.1"/>
    </source>
</evidence>
<feature type="region of interest" description="Disordered" evidence="1">
    <location>
        <begin position="36"/>
        <end position="56"/>
    </location>
</feature>
<gene>
    <name evidence="2" type="ORF">AMAG_18372</name>
</gene>
<dbReference type="Proteomes" id="UP000054350">
    <property type="component" value="Unassembled WGS sequence"/>
</dbReference>
<dbReference type="EMBL" id="GG745332">
    <property type="protein sequence ID" value="KNE58110.1"/>
    <property type="molecule type" value="Genomic_DNA"/>
</dbReference>
<evidence type="ECO:0000313" key="3">
    <source>
        <dbReference type="Proteomes" id="UP000054350"/>
    </source>
</evidence>